<dbReference type="InterPro" id="IPR002937">
    <property type="entry name" value="Amino_oxidase"/>
</dbReference>
<dbReference type="EMBL" id="CP007128">
    <property type="protein sequence ID" value="AHG91817.1"/>
    <property type="molecule type" value="Genomic_DNA"/>
</dbReference>
<dbReference type="InParanoid" id="W0RMW5"/>
<evidence type="ECO:0000259" key="7">
    <source>
        <dbReference type="Pfam" id="PF01593"/>
    </source>
</evidence>
<dbReference type="FunCoup" id="W0RMW5">
    <property type="interactions" value="467"/>
</dbReference>
<evidence type="ECO:0000313" key="9">
    <source>
        <dbReference type="Proteomes" id="UP000019151"/>
    </source>
</evidence>
<dbReference type="InterPro" id="IPR050464">
    <property type="entry name" value="Zeta_carotene_desat/Oxidored"/>
</dbReference>
<dbReference type="PATRIC" id="fig|861299.3.peg.4338"/>
<keyword evidence="5 6" id="KW-0350">Heme biosynthesis</keyword>
<sequence>MGGGSGWMYVLPMHSDPRPSDPAVRHVVVVGGGISGLSAAERLAAAGAHVTLVESAARLGGIVRTERVDGYMIEHGPDVMLATKPGTRSLAERVGIADRLVGTAARGGFVSLGGRLKRLPQGLSGLVPSRVLPIATSGLLSPIGLLRLATEPLRKSRAHLPDESVASFMSRRLGREMYERVCEPLLTGIFSGFGTRLSMEATFPQLRAMEREHGSLLAGMRARRRTAPAAAGSPFLTFPGGLQELVDAVERTLERAPNATIRRATPVRAVGPAEEGDHGAVVELASGETLRCDAVVVATPAPVAGRLLADSDPALAAELASIELGSTATVSLAYAADEVPHPLDGTGYVVPRTEGRPAQACTWVSSKHAGRAPAGTRLFRVFIGGAQRPELVTRPDADLVAIAREELRRTLGVTAAPKLELVSRWVGAMPQYHMGHPERVRRIEARVAATPWLALAGNSYRGVGVPDCIASGERAAARALSGDVPSAAASPST</sequence>
<dbReference type="GO" id="GO:0005737">
    <property type="term" value="C:cytoplasm"/>
    <property type="evidence" value="ECO:0007669"/>
    <property type="project" value="UniProtKB-SubCell"/>
</dbReference>
<evidence type="ECO:0000256" key="6">
    <source>
        <dbReference type="RuleBase" id="RU364052"/>
    </source>
</evidence>
<comment type="subcellular location">
    <subcellularLocation>
        <location evidence="6">Cytoplasm</location>
    </subcellularLocation>
</comment>
<comment type="pathway">
    <text evidence="6">Porphyrin-containing compound metabolism; protoheme biosynthesis.</text>
</comment>
<dbReference type="Gene3D" id="3.90.660.20">
    <property type="entry name" value="Protoporphyrinogen oxidase, mitochondrial, domain 2"/>
    <property type="match status" value="1"/>
</dbReference>
<dbReference type="HOGENOM" id="CLU_009629_3_0_0"/>
<dbReference type="Gene3D" id="3.50.50.60">
    <property type="entry name" value="FAD/NAD(P)-binding domain"/>
    <property type="match status" value="1"/>
</dbReference>
<name>W0RMW5_9BACT</name>
<dbReference type="NCBIfam" id="TIGR00562">
    <property type="entry name" value="proto_IX_ox"/>
    <property type="match status" value="1"/>
</dbReference>
<dbReference type="InterPro" id="IPR036188">
    <property type="entry name" value="FAD/NAD-bd_sf"/>
</dbReference>
<comment type="cofactor">
    <cofactor evidence="1 6">
        <name>FAD</name>
        <dbReference type="ChEBI" id="CHEBI:57692"/>
    </cofactor>
</comment>
<dbReference type="eggNOG" id="COG1232">
    <property type="taxonomic scope" value="Bacteria"/>
</dbReference>
<dbReference type="AlphaFoldDB" id="W0RMW5"/>
<dbReference type="InterPro" id="IPR004572">
    <property type="entry name" value="Protoporphyrinogen_oxidase"/>
</dbReference>
<dbReference type="PANTHER" id="PTHR42923:SF3">
    <property type="entry name" value="PROTOPORPHYRINOGEN OXIDASE"/>
    <property type="match status" value="1"/>
</dbReference>
<accession>W0RMW5</accession>
<dbReference type="STRING" id="861299.J421_4280"/>
<dbReference type="KEGG" id="gba:J421_4280"/>
<feature type="domain" description="Amine oxidase" evidence="7">
    <location>
        <begin position="34"/>
        <end position="480"/>
    </location>
</feature>
<dbReference type="Gene3D" id="1.10.3110.10">
    <property type="entry name" value="protoporphyrinogen ix oxidase, domain 3"/>
    <property type="match status" value="1"/>
</dbReference>
<keyword evidence="4 6" id="KW-0560">Oxidoreductase</keyword>
<keyword evidence="6" id="KW-0963">Cytoplasm</keyword>
<evidence type="ECO:0000313" key="8">
    <source>
        <dbReference type="EMBL" id="AHG91817.1"/>
    </source>
</evidence>
<dbReference type="PRINTS" id="PR00419">
    <property type="entry name" value="ADXRDTASE"/>
</dbReference>
<evidence type="ECO:0000256" key="5">
    <source>
        <dbReference type="ARBA" id="ARBA00023133"/>
    </source>
</evidence>
<protein>
    <recommendedName>
        <fullName evidence="6">Coproporphyrinogen III oxidase</fullName>
        <ecNumber evidence="6">1.3.3.15</ecNumber>
    </recommendedName>
</protein>
<comment type="catalytic activity">
    <reaction evidence="6">
        <text>coproporphyrinogen III + 3 O2 = coproporphyrin III + 3 H2O2</text>
        <dbReference type="Rhea" id="RHEA:43436"/>
        <dbReference type="ChEBI" id="CHEBI:15379"/>
        <dbReference type="ChEBI" id="CHEBI:16240"/>
        <dbReference type="ChEBI" id="CHEBI:57309"/>
        <dbReference type="ChEBI" id="CHEBI:131725"/>
        <dbReference type="EC" id="1.3.3.15"/>
    </reaction>
</comment>
<dbReference type="PANTHER" id="PTHR42923">
    <property type="entry name" value="PROTOPORPHYRINOGEN OXIDASE"/>
    <property type="match status" value="1"/>
</dbReference>
<reference evidence="8 9" key="1">
    <citation type="journal article" date="2014" name="Genome Announc.">
        <title>Genome Sequence and Methylome of Soil Bacterium Gemmatirosa kalamazoonensis KBS708T, a Member of the Rarely Cultivated Gemmatimonadetes Phylum.</title>
        <authorList>
            <person name="Debruyn J.M."/>
            <person name="Radosevich M."/>
            <person name="Wommack K.E."/>
            <person name="Polson S.W."/>
            <person name="Hauser L.J."/>
            <person name="Fawaz M.N."/>
            <person name="Korlach J."/>
            <person name="Tsai Y.C."/>
        </authorList>
    </citation>
    <scope>NUCLEOTIDE SEQUENCE [LARGE SCALE GENOMIC DNA]</scope>
    <source>
        <strain evidence="8 9">KBS708</strain>
    </source>
</reference>
<dbReference type="GO" id="GO:0006783">
    <property type="term" value="P:heme biosynthetic process"/>
    <property type="evidence" value="ECO:0007669"/>
    <property type="project" value="UniProtKB-UniRule"/>
</dbReference>
<comment type="function">
    <text evidence="6">Involved in coproporphyrin-dependent heme b biosynthesis. Catalyzes the oxidation of coproporphyrinogen III to coproporphyrin III.</text>
</comment>
<dbReference type="UniPathway" id="UPA00252"/>
<dbReference type="EC" id="1.3.3.15" evidence="6"/>
<evidence type="ECO:0000256" key="4">
    <source>
        <dbReference type="ARBA" id="ARBA00023002"/>
    </source>
</evidence>
<dbReference type="Pfam" id="PF01593">
    <property type="entry name" value="Amino_oxidase"/>
    <property type="match status" value="1"/>
</dbReference>
<dbReference type="GO" id="GO:0004729">
    <property type="term" value="F:oxygen-dependent protoporphyrinogen oxidase activity"/>
    <property type="evidence" value="ECO:0007669"/>
    <property type="project" value="UniProtKB-UniRule"/>
</dbReference>
<keyword evidence="2 6" id="KW-0285">Flavoprotein</keyword>
<evidence type="ECO:0000256" key="3">
    <source>
        <dbReference type="ARBA" id="ARBA00022827"/>
    </source>
</evidence>
<dbReference type="SUPFAM" id="SSF54373">
    <property type="entry name" value="FAD-linked reductases, C-terminal domain"/>
    <property type="match status" value="1"/>
</dbReference>
<evidence type="ECO:0000256" key="2">
    <source>
        <dbReference type="ARBA" id="ARBA00022630"/>
    </source>
</evidence>
<organism evidence="8 9">
    <name type="scientific">Gemmatirosa kalamazoonensis</name>
    <dbReference type="NCBI Taxonomy" id="861299"/>
    <lineage>
        <taxon>Bacteria</taxon>
        <taxon>Pseudomonadati</taxon>
        <taxon>Gemmatimonadota</taxon>
        <taxon>Gemmatimonadia</taxon>
        <taxon>Gemmatimonadales</taxon>
        <taxon>Gemmatimonadaceae</taxon>
        <taxon>Gemmatirosa</taxon>
    </lineage>
</organism>
<dbReference type="Proteomes" id="UP000019151">
    <property type="component" value="Chromosome"/>
</dbReference>
<proteinExistence type="inferred from homology"/>
<comment type="similarity">
    <text evidence="6">Belongs to the protoporphyrinogen/coproporphyrinogen oxidase family. Coproporphyrinogen III oxidase subfamily.</text>
</comment>
<gene>
    <name evidence="8" type="ORF">J421_4280</name>
</gene>
<keyword evidence="3 6" id="KW-0274">FAD</keyword>
<evidence type="ECO:0000256" key="1">
    <source>
        <dbReference type="ARBA" id="ARBA00001974"/>
    </source>
</evidence>
<keyword evidence="9" id="KW-1185">Reference proteome</keyword>
<dbReference type="SUPFAM" id="SSF51905">
    <property type="entry name" value="FAD/NAD(P)-binding domain"/>
    <property type="match status" value="1"/>
</dbReference>